<evidence type="ECO:0000313" key="1">
    <source>
        <dbReference type="EMBL" id="RJX37133.1"/>
    </source>
</evidence>
<accession>A0A3A6PM33</accession>
<name>A0A3A6PM33_9BACL</name>
<dbReference type="AlphaFoldDB" id="A0A3A6PM33"/>
<gene>
    <name evidence="1" type="ORF">D3P09_24825</name>
</gene>
<dbReference type="EMBL" id="QXQB01000007">
    <property type="protein sequence ID" value="RJX37133.1"/>
    <property type="molecule type" value="Genomic_DNA"/>
</dbReference>
<dbReference type="Proteomes" id="UP000267798">
    <property type="component" value="Unassembled WGS sequence"/>
</dbReference>
<dbReference type="RefSeq" id="WP_120114130.1">
    <property type="nucleotide sequence ID" value="NZ_QXQB01000007.1"/>
</dbReference>
<comment type="caution">
    <text evidence="1">The sequence shown here is derived from an EMBL/GenBank/DDBJ whole genome shotgun (WGS) entry which is preliminary data.</text>
</comment>
<sequence length="352" mass="41801">MRNRFNELRRGSWSITDEKQKVATFEEMIVMADRYMTEEDAYDTRINYMSAALDAGSREKILVAFSWCLAKFEQTPGEYSVHTLLWYYKWVLNEIWRMPEFSLDQVERIYEDFKQKCIQHGYNLRPYYQQKVNFLLSQGMLAEATEFYKLWRATPRDSLADCKACEQNLFGVYQFKMNHYKRGMGTLKPILEGKMSCHAVPQNTYSHTIVPLLKLKEYDQAIAIAKKARRLIKGPQFLEEHGIFLEFFTVTDLPKAVKIYNDTIRYGLDSKVGWDRFHYFLSVRMFLAEWHKKSRRKKLAEADRVTMDWLDWEIARLAEAFDRRNGNSYMTGFIEEKSLHTRRLIAAFASRS</sequence>
<evidence type="ECO:0008006" key="3">
    <source>
        <dbReference type="Google" id="ProtNLM"/>
    </source>
</evidence>
<protein>
    <recommendedName>
        <fullName evidence="3">DUF4034 domain-containing protein</fullName>
    </recommendedName>
</protein>
<evidence type="ECO:0000313" key="2">
    <source>
        <dbReference type="Proteomes" id="UP000267798"/>
    </source>
</evidence>
<proteinExistence type="predicted"/>
<reference evidence="1 2" key="1">
    <citation type="submission" date="2018-09" db="EMBL/GenBank/DDBJ databases">
        <title>Paenibacillus aracenensis nov. sp. isolated from a cave in southern Spain.</title>
        <authorList>
            <person name="Jurado V."/>
            <person name="Gutierrez-Patricio S."/>
            <person name="Gonzalez-Pimentel J.L."/>
            <person name="Miller A.Z."/>
            <person name="Laiz L."/>
            <person name="Saiz-Jimenez C."/>
        </authorList>
    </citation>
    <scope>NUCLEOTIDE SEQUENCE [LARGE SCALE GENOMIC DNA]</scope>
    <source>
        <strain evidence="1 2">JCM 19203</strain>
    </source>
</reference>
<organism evidence="1 2">
    <name type="scientific">Paenibacillus pinisoli</name>
    <dbReference type="NCBI Taxonomy" id="1276110"/>
    <lineage>
        <taxon>Bacteria</taxon>
        <taxon>Bacillati</taxon>
        <taxon>Bacillota</taxon>
        <taxon>Bacilli</taxon>
        <taxon>Bacillales</taxon>
        <taxon>Paenibacillaceae</taxon>
        <taxon>Paenibacillus</taxon>
    </lineage>
</organism>
<dbReference type="OrthoDB" id="56388at2"/>
<keyword evidence="2" id="KW-1185">Reference proteome</keyword>